<keyword evidence="2" id="KW-0805">Transcription regulation</keyword>
<reference evidence="6 7" key="1">
    <citation type="submission" date="2014-08" db="EMBL/GenBank/DDBJ databases">
        <title>Genomic and Phenotypic Diversity of Colwellia psychrerythraea strains from Disparate Marine Basins.</title>
        <authorList>
            <person name="Techtmann S.M."/>
            <person name="Stelling S.C."/>
            <person name="Utturkar S.M."/>
            <person name="Alshibli N."/>
            <person name="Harris A."/>
            <person name="Brown S.D."/>
            <person name="Hazen T.C."/>
        </authorList>
    </citation>
    <scope>NUCLEOTIDE SEQUENCE [LARGE SCALE GENOMIC DNA]</scope>
    <source>
        <strain evidence="6 7">ND2E</strain>
    </source>
</reference>
<dbReference type="Proteomes" id="UP000029843">
    <property type="component" value="Unassembled WGS sequence"/>
</dbReference>
<dbReference type="GO" id="GO:0003677">
    <property type="term" value="F:DNA binding"/>
    <property type="evidence" value="ECO:0007669"/>
    <property type="project" value="UniProtKB-KW"/>
</dbReference>
<evidence type="ECO:0000256" key="2">
    <source>
        <dbReference type="ARBA" id="ARBA00023015"/>
    </source>
</evidence>
<keyword evidence="3" id="KW-0238">DNA-binding</keyword>
<dbReference type="EMBL" id="JQED01000029">
    <property type="protein sequence ID" value="KGJ91532.1"/>
    <property type="molecule type" value="Genomic_DNA"/>
</dbReference>
<dbReference type="PROSITE" id="PS50931">
    <property type="entry name" value="HTH_LYSR"/>
    <property type="match status" value="1"/>
</dbReference>
<dbReference type="Gene3D" id="1.10.10.10">
    <property type="entry name" value="Winged helix-like DNA-binding domain superfamily/Winged helix DNA-binding domain"/>
    <property type="match status" value="1"/>
</dbReference>
<name>A0A099KNQ0_COLPS</name>
<dbReference type="PANTHER" id="PTHR30118:SF15">
    <property type="entry name" value="TRANSCRIPTIONAL REGULATORY PROTEIN"/>
    <property type="match status" value="1"/>
</dbReference>
<dbReference type="Pfam" id="PF00126">
    <property type="entry name" value="HTH_1"/>
    <property type="match status" value="1"/>
</dbReference>
<evidence type="ECO:0000313" key="6">
    <source>
        <dbReference type="EMBL" id="KGJ91532.1"/>
    </source>
</evidence>
<feature type="domain" description="HTH lysR-type" evidence="5">
    <location>
        <begin position="6"/>
        <end position="63"/>
    </location>
</feature>
<organism evidence="6 7">
    <name type="scientific">Colwellia psychrerythraea</name>
    <name type="common">Vibrio psychroerythus</name>
    <dbReference type="NCBI Taxonomy" id="28229"/>
    <lineage>
        <taxon>Bacteria</taxon>
        <taxon>Pseudomonadati</taxon>
        <taxon>Pseudomonadota</taxon>
        <taxon>Gammaproteobacteria</taxon>
        <taxon>Alteromonadales</taxon>
        <taxon>Colwelliaceae</taxon>
        <taxon>Colwellia</taxon>
    </lineage>
</organism>
<dbReference type="InterPro" id="IPR036390">
    <property type="entry name" value="WH_DNA-bd_sf"/>
</dbReference>
<protein>
    <submittedName>
        <fullName evidence="6">Transcriptional regulator, LysR family</fullName>
    </submittedName>
</protein>
<evidence type="ECO:0000313" key="7">
    <source>
        <dbReference type="Proteomes" id="UP000029843"/>
    </source>
</evidence>
<gene>
    <name evidence="6" type="ORF">ND2E_3397</name>
</gene>
<dbReference type="InterPro" id="IPR050389">
    <property type="entry name" value="LysR-type_TF"/>
</dbReference>
<dbReference type="GO" id="GO:0003700">
    <property type="term" value="F:DNA-binding transcription factor activity"/>
    <property type="evidence" value="ECO:0007669"/>
    <property type="project" value="InterPro"/>
</dbReference>
<dbReference type="InterPro" id="IPR005119">
    <property type="entry name" value="LysR_subst-bd"/>
</dbReference>
<comment type="caution">
    <text evidence="6">The sequence shown here is derived from an EMBL/GenBank/DDBJ whole genome shotgun (WGS) entry which is preliminary data.</text>
</comment>
<dbReference type="Pfam" id="PF03466">
    <property type="entry name" value="LysR_substrate"/>
    <property type="match status" value="1"/>
</dbReference>
<comment type="similarity">
    <text evidence="1">Belongs to the LysR transcriptional regulatory family.</text>
</comment>
<dbReference type="SUPFAM" id="SSF46785">
    <property type="entry name" value="Winged helix' DNA-binding domain"/>
    <property type="match status" value="1"/>
</dbReference>
<evidence type="ECO:0000259" key="5">
    <source>
        <dbReference type="PROSITE" id="PS50931"/>
    </source>
</evidence>
<dbReference type="AlphaFoldDB" id="A0A099KNQ0"/>
<dbReference type="SUPFAM" id="SSF53850">
    <property type="entry name" value="Periplasmic binding protein-like II"/>
    <property type="match status" value="1"/>
</dbReference>
<evidence type="ECO:0000256" key="4">
    <source>
        <dbReference type="ARBA" id="ARBA00023163"/>
    </source>
</evidence>
<dbReference type="PATRIC" id="fig|28229.4.peg.2451"/>
<dbReference type="PRINTS" id="PR00039">
    <property type="entry name" value="HTHLYSR"/>
</dbReference>
<dbReference type="InterPro" id="IPR000847">
    <property type="entry name" value="LysR_HTH_N"/>
</dbReference>
<dbReference type="RefSeq" id="WP_033094128.1">
    <property type="nucleotide sequence ID" value="NZ_JQED01000029.1"/>
</dbReference>
<dbReference type="OrthoDB" id="8557381at2"/>
<proteinExistence type="inferred from homology"/>
<dbReference type="PANTHER" id="PTHR30118">
    <property type="entry name" value="HTH-TYPE TRANSCRIPTIONAL REGULATOR LEUO-RELATED"/>
    <property type="match status" value="1"/>
</dbReference>
<accession>A0A099KNQ0</accession>
<dbReference type="Gene3D" id="3.40.190.10">
    <property type="entry name" value="Periplasmic binding protein-like II"/>
    <property type="match status" value="2"/>
</dbReference>
<dbReference type="InterPro" id="IPR036388">
    <property type="entry name" value="WH-like_DNA-bd_sf"/>
</dbReference>
<evidence type="ECO:0000256" key="1">
    <source>
        <dbReference type="ARBA" id="ARBA00009437"/>
    </source>
</evidence>
<evidence type="ECO:0000256" key="3">
    <source>
        <dbReference type="ARBA" id="ARBA00023125"/>
    </source>
</evidence>
<sequence>MNLHQIDLNLLLLFDALYRCRSVSTAANEIYLSQSAFSHGLSRLRKRLADELFVRINNVMEPTPFAHELANHITPALAQLHNGLNNSLVFNPSTSDIELTFAATDYTQFSLLPKLIGHISKVAPNIRITVVPSEDKVPMAKLVSGELDYVLGFSHEIEKSSTIERQTWLQDSNCTISRKNHPQLKTGLTLDKFLTVSHVRVSPWGEKQGIVDQQLARQGLKRHVALQLPSVMAAPYTIENSDYLLTFPRLMAEHVAKIIDIDIYTPPIAIPDYQLNVYWHKINNNKASHQWLRHLISQL</sequence>
<keyword evidence="4" id="KW-0804">Transcription</keyword>